<dbReference type="InterPro" id="IPR036890">
    <property type="entry name" value="HATPase_C_sf"/>
</dbReference>
<evidence type="ECO:0000256" key="8">
    <source>
        <dbReference type="ARBA" id="ARBA00022777"/>
    </source>
</evidence>
<dbReference type="Gene3D" id="1.10.287.130">
    <property type="match status" value="1"/>
</dbReference>
<evidence type="ECO:0000256" key="10">
    <source>
        <dbReference type="ARBA" id="ARBA00022989"/>
    </source>
</evidence>
<keyword evidence="6 13" id="KW-0812">Transmembrane</keyword>
<dbReference type="SMART" id="SM00304">
    <property type="entry name" value="HAMP"/>
    <property type="match status" value="1"/>
</dbReference>
<organism evidence="17 18">
    <name type="scientific">Rugamonas rubra</name>
    <dbReference type="NCBI Taxonomy" id="758825"/>
    <lineage>
        <taxon>Bacteria</taxon>
        <taxon>Pseudomonadati</taxon>
        <taxon>Pseudomonadota</taxon>
        <taxon>Betaproteobacteria</taxon>
        <taxon>Burkholderiales</taxon>
        <taxon>Oxalobacteraceae</taxon>
        <taxon>Telluria group</taxon>
        <taxon>Rugamonas</taxon>
    </lineage>
</organism>
<dbReference type="AlphaFoldDB" id="A0A1I4LCI5"/>
<dbReference type="InterPro" id="IPR003660">
    <property type="entry name" value="HAMP_dom"/>
</dbReference>
<name>A0A1I4LCI5_9BURK</name>
<evidence type="ECO:0000256" key="13">
    <source>
        <dbReference type="SAM" id="Phobius"/>
    </source>
</evidence>
<evidence type="ECO:0000256" key="3">
    <source>
        <dbReference type="ARBA" id="ARBA00012438"/>
    </source>
</evidence>
<evidence type="ECO:0000256" key="11">
    <source>
        <dbReference type="ARBA" id="ARBA00023012"/>
    </source>
</evidence>
<dbReference type="PRINTS" id="PR00344">
    <property type="entry name" value="BCTRLSENSOR"/>
</dbReference>
<evidence type="ECO:0000256" key="5">
    <source>
        <dbReference type="ARBA" id="ARBA00022679"/>
    </source>
</evidence>
<dbReference type="SUPFAM" id="SSF158472">
    <property type="entry name" value="HAMP domain-like"/>
    <property type="match status" value="1"/>
</dbReference>
<comment type="catalytic activity">
    <reaction evidence="1">
        <text>ATP + protein L-histidine = ADP + protein N-phospho-L-histidine.</text>
        <dbReference type="EC" id="2.7.13.3"/>
    </reaction>
</comment>
<evidence type="ECO:0000256" key="4">
    <source>
        <dbReference type="ARBA" id="ARBA00022553"/>
    </source>
</evidence>
<dbReference type="Gene3D" id="1.10.8.500">
    <property type="entry name" value="HAMP domain in histidine kinase"/>
    <property type="match status" value="1"/>
</dbReference>
<dbReference type="Pfam" id="PF00672">
    <property type="entry name" value="HAMP"/>
    <property type="match status" value="1"/>
</dbReference>
<dbReference type="SMART" id="SM00387">
    <property type="entry name" value="HATPase_c"/>
    <property type="match status" value="1"/>
</dbReference>
<keyword evidence="12 13" id="KW-0472">Membrane</keyword>
<feature type="domain" description="Histidine kinase" evidence="14">
    <location>
        <begin position="423"/>
        <end position="654"/>
    </location>
</feature>
<dbReference type="InterPro" id="IPR050351">
    <property type="entry name" value="BphY/WalK/GraS-like"/>
</dbReference>
<evidence type="ECO:0000256" key="2">
    <source>
        <dbReference type="ARBA" id="ARBA00004141"/>
    </source>
</evidence>
<dbReference type="CDD" id="cd00082">
    <property type="entry name" value="HisKA"/>
    <property type="match status" value="1"/>
</dbReference>
<dbReference type="GO" id="GO:0000155">
    <property type="term" value="F:phosphorelay sensor kinase activity"/>
    <property type="evidence" value="ECO:0007669"/>
    <property type="project" value="InterPro"/>
</dbReference>
<evidence type="ECO:0000256" key="7">
    <source>
        <dbReference type="ARBA" id="ARBA00022741"/>
    </source>
</evidence>
<dbReference type="Pfam" id="PF02518">
    <property type="entry name" value="HATPase_c"/>
    <property type="match status" value="1"/>
</dbReference>
<dbReference type="InterPro" id="IPR005467">
    <property type="entry name" value="His_kinase_dom"/>
</dbReference>
<dbReference type="RefSeq" id="WP_093386788.1">
    <property type="nucleotide sequence ID" value="NZ_FOTW01000009.1"/>
</dbReference>
<dbReference type="OrthoDB" id="9177862at2"/>
<evidence type="ECO:0000256" key="1">
    <source>
        <dbReference type="ARBA" id="ARBA00000085"/>
    </source>
</evidence>
<dbReference type="PROSITE" id="PS50109">
    <property type="entry name" value="HIS_KIN"/>
    <property type="match status" value="1"/>
</dbReference>
<reference evidence="17 18" key="1">
    <citation type="submission" date="2016-10" db="EMBL/GenBank/DDBJ databases">
        <authorList>
            <person name="de Groot N.N."/>
        </authorList>
    </citation>
    <scope>NUCLEOTIDE SEQUENCE [LARGE SCALE GENOMIC DNA]</scope>
    <source>
        <strain evidence="17 18">ATCC 43154</strain>
    </source>
</reference>
<feature type="domain" description="PAC" evidence="15">
    <location>
        <begin position="319"/>
        <end position="371"/>
    </location>
</feature>
<feature type="transmembrane region" description="Helical" evidence="13">
    <location>
        <begin position="20"/>
        <end position="41"/>
    </location>
</feature>
<evidence type="ECO:0000256" key="9">
    <source>
        <dbReference type="ARBA" id="ARBA00022840"/>
    </source>
</evidence>
<keyword evidence="10 13" id="KW-1133">Transmembrane helix</keyword>
<accession>A0A1I4LCI5</accession>
<keyword evidence="5" id="KW-0808">Transferase</keyword>
<keyword evidence="8" id="KW-0418">Kinase</keyword>
<keyword evidence="7" id="KW-0547">Nucleotide-binding</keyword>
<keyword evidence="4" id="KW-0597">Phosphoprotein</keyword>
<evidence type="ECO:0000256" key="12">
    <source>
        <dbReference type="ARBA" id="ARBA00023136"/>
    </source>
</evidence>
<dbReference type="STRING" id="758825.SAMN02982985_01879"/>
<evidence type="ECO:0000259" key="14">
    <source>
        <dbReference type="PROSITE" id="PS50109"/>
    </source>
</evidence>
<dbReference type="EMBL" id="FOTW01000009">
    <property type="protein sequence ID" value="SFL88722.1"/>
    <property type="molecule type" value="Genomic_DNA"/>
</dbReference>
<feature type="domain" description="HAMP" evidence="16">
    <location>
        <begin position="188"/>
        <end position="241"/>
    </location>
</feature>
<dbReference type="Gene3D" id="3.30.565.10">
    <property type="entry name" value="Histidine kinase-like ATPase, C-terminal domain"/>
    <property type="match status" value="1"/>
</dbReference>
<dbReference type="PROSITE" id="PS50113">
    <property type="entry name" value="PAC"/>
    <property type="match status" value="1"/>
</dbReference>
<evidence type="ECO:0000259" key="16">
    <source>
        <dbReference type="PROSITE" id="PS50885"/>
    </source>
</evidence>
<dbReference type="GO" id="GO:0016020">
    <property type="term" value="C:membrane"/>
    <property type="evidence" value="ECO:0007669"/>
    <property type="project" value="UniProtKB-SubCell"/>
</dbReference>
<evidence type="ECO:0000313" key="18">
    <source>
        <dbReference type="Proteomes" id="UP000199470"/>
    </source>
</evidence>
<dbReference type="InterPro" id="IPR000700">
    <property type="entry name" value="PAS-assoc_C"/>
</dbReference>
<dbReference type="GO" id="GO:0007234">
    <property type="term" value="P:osmosensory signaling via phosphorelay pathway"/>
    <property type="evidence" value="ECO:0007669"/>
    <property type="project" value="TreeGrafter"/>
</dbReference>
<dbReference type="Proteomes" id="UP000199470">
    <property type="component" value="Unassembled WGS sequence"/>
</dbReference>
<dbReference type="PANTHER" id="PTHR42878">
    <property type="entry name" value="TWO-COMPONENT HISTIDINE KINASE"/>
    <property type="match status" value="1"/>
</dbReference>
<dbReference type="InterPro" id="IPR035965">
    <property type="entry name" value="PAS-like_dom_sf"/>
</dbReference>
<sequence>MSPRPALVPLRDLALQRKLLLVSVLTAAIAMLAALLTLASYDVLAVRPRLVQDLASRMELVTLNLDVDLNFGDRGAAKRTLAALRGSPDVHGACLFDARRQLFAQYSRGGATPCLWPADLAGHGHRFHGEFLTMLVPVRFEREVVGYLEVEYAMPLLGARLRQYGLVLAVVLLTLCIGSLLHMLALRRLVTQPLLALSRVADRVTREQRFDLRAPVVAHDEVGRLAEAFNAMLATIATRETELRRSQSLLNSIIEKTSAIVYVKGMDGRYLLVNQRFRQILPPGTPEPIGRHDTELFPEDSTGVILENDRQVRHSGQAVTYEEVVPDSTGVPLTYLSEKFPLLDEHGKIWAICGVSTDISERKKGEVELMQYRDRLEELVQVRTEQTVRANAELAESLATLQLAQDELVRSEKLAALGALVAGVAHELNTPIGNSLLAVSTLIDQTSSFAKQSAEGLKRSTLMAFIDSVGAGGEIVLRNLHRAVDLVASFKQVAVDRTTSQRRLFQLHDVVNEILLVLLPSFKKSGITVRQEVPPDIEMDSYPGPFGQVMINLINNALSHAFDGHDSGEVLVTARRLDGGMIEVCVSDNGGGIAPENMGRIYDPFFTTKLGKGGSGLGLNIVYNIVYGLLGGKIDVDSTLGVGTRFVLVLPVKA</sequence>
<dbReference type="InterPro" id="IPR000014">
    <property type="entry name" value="PAS"/>
</dbReference>
<dbReference type="InterPro" id="IPR033417">
    <property type="entry name" value="CHASE8"/>
</dbReference>
<protein>
    <recommendedName>
        <fullName evidence="3">histidine kinase</fullName>
        <ecNumber evidence="3">2.7.13.3</ecNumber>
    </recommendedName>
</protein>
<dbReference type="GO" id="GO:0000156">
    <property type="term" value="F:phosphorelay response regulator activity"/>
    <property type="evidence" value="ECO:0007669"/>
    <property type="project" value="TreeGrafter"/>
</dbReference>
<evidence type="ECO:0000313" key="17">
    <source>
        <dbReference type="EMBL" id="SFL88722.1"/>
    </source>
</evidence>
<dbReference type="InterPro" id="IPR013656">
    <property type="entry name" value="PAS_4"/>
</dbReference>
<dbReference type="Pfam" id="PF17152">
    <property type="entry name" value="CHASE8"/>
    <property type="match status" value="1"/>
</dbReference>
<keyword evidence="18" id="KW-1185">Reference proteome</keyword>
<dbReference type="PANTHER" id="PTHR42878:SF7">
    <property type="entry name" value="SENSOR HISTIDINE KINASE GLRK"/>
    <property type="match status" value="1"/>
</dbReference>
<proteinExistence type="predicted"/>
<dbReference type="GO" id="GO:0005524">
    <property type="term" value="F:ATP binding"/>
    <property type="evidence" value="ECO:0007669"/>
    <property type="project" value="UniProtKB-KW"/>
</dbReference>
<dbReference type="InterPro" id="IPR003594">
    <property type="entry name" value="HATPase_dom"/>
</dbReference>
<dbReference type="CDD" id="cd00130">
    <property type="entry name" value="PAS"/>
    <property type="match status" value="1"/>
</dbReference>
<feature type="transmembrane region" description="Helical" evidence="13">
    <location>
        <begin position="164"/>
        <end position="185"/>
    </location>
</feature>
<dbReference type="PROSITE" id="PS50885">
    <property type="entry name" value="HAMP"/>
    <property type="match status" value="1"/>
</dbReference>
<evidence type="ECO:0000256" key="6">
    <source>
        <dbReference type="ARBA" id="ARBA00022692"/>
    </source>
</evidence>
<dbReference type="SUPFAM" id="SSF55785">
    <property type="entry name" value="PYP-like sensor domain (PAS domain)"/>
    <property type="match status" value="1"/>
</dbReference>
<dbReference type="GO" id="GO:0030295">
    <property type="term" value="F:protein kinase activator activity"/>
    <property type="evidence" value="ECO:0007669"/>
    <property type="project" value="TreeGrafter"/>
</dbReference>
<dbReference type="CDD" id="cd06225">
    <property type="entry name" value="HAMP"/>
    <property type="match status" value="1"/>
</dbReference>
<keyword evidence="11" id="KW-0902">Two-component regulatory system</keyword>
<dbReference type="EC" id="2.7.13.3" evidence="3"/>
<keyword evidence="9" id="KW-0067">ATP-binding</keyword>
<gene>
    <name evidence="17" type="ORF">SAMN02982985_01879</name>
</gene>
<dbReference type="SUPFAM" id="SSF55874">
    <property type="entry name" value="ATPase domain of HSP90 chaperone/DNA topoisomerase II/histidine kinase"/>
    <property type="match status" value="1"/>
</dbReference>
<dbReference type="InterPro" id="IPR003661">
    <property type="entry name" value="HisK_dim/P_dom"/>
</dbReference>
<dbReference type="InterPro" id="IPR004358">
    <property type="entry name" value="Sig_transdc_His_kin-like_C"/>
</dbReference>
<dbReference type="Pfam" id="PF08448">
    <property type="entry name" value="PAS_4"/>
    <property type="match status" value="1"/>
</dbReference>
<comment type="subcellular location">
    <subcellularLocation>
        <location evidence="2">Membrane</location>
        <topology evidence="2">Multi-pass membrane protein</topology>
    </subcellularLocation>
</comment>
<dbReference type="NCBIfam" id="TIGR00229">
    <property type="entry name" value="sensory_box"/>
    <property type="match status" value="1"/>
</dbReference>
<evidence type="ECO:0000259" key="15">
    <source>
        <dbReference type="PROSITE" id="PS50113"/>
    </source>
</evidence>
<dbReference type="Gene3D" id="3.30.450.20">
    <property type="entry name" value="PAS domain"/>
    <property type="match status" value="1"/>
</dbReference>